<organism evidence="2 3">
    <name type="scientific">Phaeobacter porticola</name>
    <dbReference type="NCBI Taxonomy" id="1844006"/>
    <lineage>
        <taxon>Bacteria</taxon>
        <taxon>Pseudomonadati</taxon>
        <taxon>Pseudomonadota</taxon>
        <taxon>Alphaproteobacteria</taxon>
        <taxon>Rhodobacterales</taxon>
        <taxon>Roseobacteraceae</taxon>
        <taxon>Phaeobacter</taxon>
    </lineage>
</organism>
<sequence length="232" mass="25696">MSLLGSSFDENIVRYGTYGLSILVALFASAVALAGVFANIDSQATRFSIERSATQKAAKALLPIALSRFDEVCEKAVDIALSDDTVFADPKNAVEVREALEIGDETVRILKECIEYSDEVTQEWLTIIFARYQVASSRLLGSVADPSRVITNHTRGSHAYDWEVIRAILNHLFSFARGQEDAPSDKIDLETIAISSLHPMLGTSRCNAAQERIRHFRARLNDGNLEDFRSLN</sequence>
<keyword evidence="1" id="KW-0472">Membrane</keyword>
<accession>A0A1L3I6Q6</accession>
<dbReference type="EMBL" id="CP016364">
    <property type="protein sequence ID" value="APG47702.1"/>
    <property type="molecule type" value="Genomic_DNA"/>
</dbReference>
<reference evidence="3" key="1">
    <citation type="submission" date="2016-07" db="EMBL/GenBank/DDBJ databases">
        <title>Phaeobacter portensis sp. nov., a tropodithietic acid producing bacterium isolated from a German harbor.</title>
        <authorList>
            <person name="Freese H.M."/>
            <person name="Bunk B."/>
            <person name="Breider S."/>
            <person name="Brinkhoff T."/>
        </authorList>
    </citation>
    <scope>NUCLEOTIDE SEQUENCE [LARGE SCALE GENOMIC DNA]</scope>
    <source>
        <strain evidence="3">P97</strain>
    </source>
</reference>
<evidence type="ECO:0000313" key="2">
    <source>
        <dbReference type="EMBL" id="APG47702.1"/>
    </source>
</evidence>
<dbReference type="Proteomes" id="UP000183859">
    <property type="component" value="Chromosome"/>
</dbReference>
<protein>
    <recommendedName>
        <fullName evidence="4">DUF4760 domain-containing protein</fullName>
    </recommendedName>
</protein>
<keyword evidence="1" id="KW-0812">Transmembrane</keyword>
<evidence type="ECO:0008006" key="4">
    <source>
        <dbReference type="Google" id="ProtNLM"/>
    </source>
</evidence>
<keyword evidence="3" id="KW-1185">Reference proteome</keyword>
<gene>
    <name evidence="2" type="ORF">PhaeoP97_02308</name>
</gene>
<keyword evidence="1" id="KW-1133">Transmembrane helix</keyword>
<evidence type="ECO:0000256" key="1">
    <source>
        <dbReference type="SAM" id="Phobius"/>
    </source>
</evidence>
<dbReference type="KEGG" id="php:PhaeoP97_02308"/>
<name>A0A1L3I6Q6_9RHOB</name>
<proteinExistence type="predicted"/>
<evidence type="ECO:0000313" key="3">
    <source>
        <dbReference type="Proteomes" id="UP000183859"/>
    </source>
</evidence>
<feature type="transmembrane region" description="Helical" evidence="1">
    <location>
        <begin position="20"/>
        <end position="40"/>
    </location>
</feature>
<dbReference type="AlphaFoldDB" id="A0A1L3I6Q6"/>